<evidence type="ECO:0000313" key="3">
    <source>
        <dbReference type="EMBL" id="PUU73113.1"/>
    </source>
</evidence>
<dbReference type="OrthoDB" id="6359816at2759"/>
<keyword evidence="1" id="KW-0175">Coiled coil</keyword>
<gene>
    <name evidence="3" type="ORF">B9Z19DRAFT_1104075</name>
</gene>
<dbReference type="CDD" id="cd18186">
    <property type="entry name" value="BTB_POZ_ZBTB_KLHL-like"/>
    <property type="match status" value="1"/>
</dbReference>
<evidence type="ECO:0000313" key="4">
    <source>
        <dbReference type="Proteomes" id="UP000244722"/>
    </source>
</evidence>
<feature type="domain" description="BTB" evidence="2">
    <location>
        <begin position="885"/>
        <end position="956"/>
    </location>
</feature>
<dbReference type="PANTHER" id="PTHR15600">
    <property type="entry name" value="SACSIN"/>
    <property type="match status" value="1"/>
</dbReference>
<dbReference type="EMBL" id="NESQ01000411">
    <property type="protein sequence ID" value="PUU73113.1"/>
    <property type="molecule type" value="Genomic_DNA"/>
</dbReference>
<evidence type="ECO:0000256" key="1">
    <source>
        <dbReference type="SAM" id="Coils"/>
    </source>
</evidence>
<protein>
    <recommendedName>
        <fullName evidence="2">BTB domain-containing protein</fullName>
    </recommendedName>
</protein>
<dbReference type="SMART" id="SM00225">
    <property type="entry name" value="BTB"/>
    <property type="match status" value="1"/>
</dbReference>
<accession>A0A2T6ZCA9</accession>
<dbReference type="Proteomes" id="UP000244722">
    <property type="component" value="Unassembled WGS sequence"/>
</dbReference>
<organism evidence="3 4">
    <name type="scientific">Tuber borchii</name>
    <name type="common">White truffle</name>
    <dbReference type="NCBI Taxonomy" id="42251"/>
    <lineage>
        <taxon>Eukaryota</taxon>
        <taxon>Fungi</taxon>
        <taxon>Dikarya</taxon>
        <taxon>Ascomycota</taxon>
        <taxon>Pezizomycotina</taxon>
        <taxon>Pezizomycetes</taxon>
        <taxon>Pezizales</taxon>
        <taxon>Tuberaceae</taxon>
        <taxon>Tuber</taxon>
    </lineage>
</organism>
<evidence type="ECO:0000259" key="2">
    <source>
        <dbReference type="PROSITE" id="PS50097"/>
    </source>
</evidence>
<feature type="coiled-coil region" evidence="1">
    <location>
        <begin position="755"/>
        <end position="782"/>
    </location>
</feature>
<reference evidence="3 4" key="1">
    <citation type="submission" date="2017-04" db="EMBL/GenBank/DDBJ databases">
        <title>Draft genome sequence of Tuber borchii Vittad., a whitish edible truffle.</title>
        <authorList>
            <consortium name="DOE Joint Genome Institute"/>
            <person name="Murat C."/>
            <person name="Kuo A."/>
            <person name="Barry K.W."/>
            <person name="Clum A."/>
            <person name="Dockter R.B."/>
            <person name="Fauchery L."/>
            <person name="Iotti M."/>
            <person name="Kohler A."/>
            <person name="Labutti K."/>
            <person name="Lindquist E.A."/>
            <person name="Lipzen A."/>
            <person name="Ohm R.A."/>
            <person name="Wang M."/>
            <person name="Grigoriev I.V."/>
            <person name="Zambonelli A."/>
            <person name="Martin F.M."/>
        </authorList>
    </citation>
    <scope>NUCLEOTIDE SEQUENCE [LARGE SCALE GENOMIC DNA]</scope>
    <source>
        <strain evidence="3 4">Tbo3840</strain>
    </source>
</reference>
<dbReference type="PROSITE" id="PS50097">
    <property type="entry name" value="BTB"/>
    <property type="match status" value="1"/>
</dbReference>
<name>A0A2T6ZCA9_TUBBO</name>
<dbReference type="STRING" id="42251.A0A2T6ZCA9"/>
<dbReference type="AlphaFoldDB" id="A0A2T6ZCA9"/>
<keyword evidence="4" id="KW-1185">Reference proteome</keyword>
<dbReference type="PANTHER" id="PTHR15600:SF42">
    <property type="entry name" value="SACSIN"/>
    <property type="match status" value="1"/>
</dbReference>
<dbReference type="InterPro" id="IPR011333">
    <property type="entry name" value="SKP1/BTB/POZ_sf"/>
</dbReference>
<comment type="caution">
    <text evidence="3">The sequence shown here is derived from an EMBL/GenBank/DDBJ whole genome shotgun (WGS) entry which is preliminary data.</text>
</comment>
<dbReference type="InterPro" id="IPR052972">
    <property type="entry name" value="Sacsin_chaperone_reg"/>
</dbReference>
<proteinExistence type="predicted"/>
<dbReference type="Gene3D" id="3.30.710.10">
    <property type="entry name" value="Potassium Channel Kv1.1, Chain A"/>
    <property type="match status" value="1"/>
</dbReference>
<dbReference type="SUPFAM" id="SSF54695">
    <property type="entry name" value="POZ domain"/>
    <property type="match status" value="1"/>
</dbReference>
<sequence length="1048" mass="118693">MALQSDRQTPISEEKNGPLEGLEWNNWIFKEGIARLYLPFLRFLMRHHGTDGYRFWPAPPSELKNLDHASLTISTEFWKMVGESSFDLYPQITSPTPGGIQLQTSENLTIKKTIFDFLSTKQSEFIVPILIQLGITNIVTPPPAVIKGFTEATTGEVSLLSVTPAYVRDILRNQTQCKLLQEHWKKDPENLMSNANELLSFLLEDASEDCLTGCSLLPLDGGSWGTFSRESVSQTQYFTSRTPLERSILKVAAGRLVSDGLEPPVIKGLLEKGMNISLLRFGCIPSLCKLAESKKPECRKAWLVDVWKYFELCVAKHPPKRDKYLKSIESLPVYCGSVVGEPDCLRFLTPLSLVSEGLPAIIDPNTPPLEGGKSVLFQALNGLILIDKSTFPTTEPPAESIESPLGVRRLIKAISCLPSTVPTIHSLSQVFSGVPIEGIEALSALILPRLSYLLDGDHSIADPLKQLPIWPSAAELKLAPHENLTLTKMIDQTTFLKPDLASKYKNELKKLGVPQLSYKDFLNDEVGLARKYLPAEKIGEYGRFIEMVYKENSTIFSSYNLAVNGDLCFCLPSTLYDSSVPLFQAAFRDQERSRFLHPKLAKSHVWRDFLIKSVSGPTYMECARSIERRNSQTIPDDQIESDSQMVFDHLCYDYPEMDSWSIWESLLEIRFAPINETTAPWGHSQLKRQQREKFRQRNKLVAISEAVDPTFEGISWAVKPVLRKKMGSLALQKITSKKPMIAPTTVIEHLKFLASHSEEIERNELQKRVSEIKNAYEYLEQNIQTCTIPEDALIWLNIENEDLGNMTLEIFRKSWSCTRNLCLNINYDSGEIKRVRSFLGRFHLLLLHAEVSALKPPTPPTLEPPTTQSPILEGLLKFREQRLLFDVTIIAYKPGGPLETFGAHKIVLASVSDYWKSMFASEFRESCTPEVALQDDPSTIKVLIDYIYTNKFVKPQHEDDVTKQLETLLDQLEMSGKWFLTSFKHSMENFLSDAHWIRPETVKSILECSRTYNADRLALVCEKYIKDNRAIVEREAAQEEYSSVMVSS</sequence>
<dbReference type="GO" id="GO:0030544">
    <property type="term" value="F:Hsp70 protein binding"/>
    <property type="evidence" value="ECO:0007669"/>
    <property type="project" value="TreeGrafter"/>
</dbReference>
<dbReference type="InterPro" id="IPR000210">
    <property type="entry name" value="BTB/POZ_dom"/>
</dbReference>
<dbReference type="Pfam" id="PF00651">
    <property type="entry name" value="BTB"/>
    <property type="match status" value="1"/>
</dbReference>